<keyword evidence="7" id="KW-0175">Coiled coil</keyword>
<evidence type="ECO:0000256" key="3">
    <source>
        <dbReference type="ARBA" id="ARBA00022490"/>
    </source>
</evidence>
<protein>
    <submittedName>
        <fullName evidence="10">Tetratricopeptide repeat protein</fullName>
    </submittedName>
</protein>
<dbReference type="InterPro" id="IPR019734">
    <property type="entry name" value="TPR_rpt"/>
</dbReference>
<dbReference type="SUPFAM" id="SSF48452">
    <property type="entry name" value="TPR-like"/>
    <property type="match status" value="2"/>
</dbReference>
<dbReference type="RefSeq" id="WP_380114077.1">
    <property type="nucleotide sequence ID" value="NZ_JBHSIU010000010.1"/>
</dbReference>
<dbReference type="Gene3D" id="1.25.40.10">
    <property type="entry name" value="Tetratricopeptide repeat domain"/>
    <property type="match status" value="2"/>
</dbReference>
<evidence type="ECO:0000256" key="5">
    <source>
        <dbReference type="ARBA" id="ARBA00022737"/>
    </source>
</evidence>
<keyword evidence="11" id="KW-1185">Reference proteome</keyword>
<keyword evidence="6" id="KW-0802">TPR repeat</keyword>
<organism evidence="10 11">
    <name type="scientific">Dactylosporangium cerinum</name>
    <dbReference type="NCBI Taxonomy" id="1434730"/>
    <lineage>
        <taxon>Bacteria</taxon>
        <taxon>Bacillati</taxon>
        <taxon>Actinomycetota</taxon>
        <taxon>Actinomycetes</taxon>
        <taxon>Micromonosporales</taxon>
        <taxon>Micromonosporaceae</taxon>
        <taxon>Dactylosporangium</taxon>
    </lineage>
</organism>
<evidence type="ECO:0000256" key="8">
    <source>
        <dbReference type="ARBA" id="ARBA00023175"/>
    </source>
</evidence>
<dbReference type="Pfam" id="PF13424">
    <property type="entry name" value="TPR_12"/>
    <property type="match status" value="3"/>
</dbReference>
<gene>
    <name evidence="10" type="ORF">ACFPIJ_08315</name>
</gene>
<evidence type="ECO:0000256" key="6">
    <source>
        <dbReference type="ARBA" id="ARBA00022803"/>
    </source>
</evidence>
<evidence type="ECO:0000256" key="1">
    <source>
        <dbReference type="ARBA" id="ARBA00004245"/>
    </source>
</evidence>
<dbReference type="PANTHER" id="PTHR45783:SF3">
    <property type="entry name" value="KINESIN LIGHT CHAIN"/>
    <property type="match status" value="1"/>
</dbReference>
<comment type="caution">
    <text evidence="10">The sequence shown here is derived from an EMBL/GenBank/DDBJ whole genome shotgun (WGS) entry which is preliminary data.</text>
</comment>
<dbReference type="InterPro" id="IPR011990">
    <property type="entry name" value="TPR-like_helical_dom_sf"/>
</dbReference>
<keyword evidence="5" id="KW-0677">Repeat</keyword>
<keyword evidence="8" id="KW-0505">Motor protein</keyword>
<evidence type="ECO:0000256" key="7">
    <source>
        <dbReference type="ARBA" id="ARBA00023054"/>
    </source>
</evidence>
<dbReference type="InterPro" id="IPR002151">
    <property type="entry name" value="Kinesin_light"/>
</dbReference>
<keyword evidence="3" id="KW-0963">Cytoplasm</keyword>
<evidence type="ECO:0000256" key="4">
    <source>
        <dbReference type="ARBA" id="ARBA00022701"/>
    </source>
</evidence>
<sequence length="359" mass="38439">MTRVAEQTVDPAGAAVALHDLALAAWDGHRYPRVVDLCRRALEVLEAHAGAGSPDVANVLTLLGSALDELGEHRSAEAHHRRAAGIMNALPSQPDVLLRLRVQAAVGLGGNLRRQGRYPEAEAVYRSACDDAAPHRTDLEMVPLHNELGVLYKFAGRLDDARDRYATVRAVLETAYGPDDPVLAPVWHNLAGLAHSRGDLVEGEAYARRSLALHRAAFPADHPAVVADEAHLAALLQARGNHAEAEPLLRRAIAYFTDRHGPDHVDVLTNQHNLAAVLAGSGDPAGAEELYRRVLDGKRRTFGPEHPEVALTLNNLAALAADRGHAQALAAEAHRILAPRVAGDHPVLVSVAGFLQGRS</sequence>
<evidence type="ECO:0000313" key="10">
    <source>
        <dbReference type="EMBL" id="MFC4997830.1"/>
    </source>
</evidence>
<dbReference type="SMART" id="SM00028">
    <property type="entry name" value="TPR"/>
    <property type="match status" value="5"/>
</dbReference>
<accession>A0ABV9VQV2</accession>
<evidence type="ECO:0000313" key="11">
    <source>
        <dbReference type="Proteomes" id="UP001595912"/>
    </source>
</evidence>
<dbReference type="EMBL" id="JBHSIU010000010">
    <property type="protein sequence ID" value="MFC4997830.1"/>
    <property type="molecule type" value="Genomic_DNA"/>
</dbReference>
<evidence type="ECO:0000256" key="2">
    <source>
        <dbReference type="ARBA" id="ARBA00009622"/>
    </source>
</evidence>
<name>A0ABV9VQV2_9ACTN</name>
<comment type="similarity">
    <text evidence="2">Belongs to the kinesin light chain family.</text>
</comment>
<dbReference type="InterPro" id="IPR011717">
    <property type="entry name" value="TPR-4"/>
</dbReference>
<dbReference type="PANTHER" id="PTHR45783">
    <property type="entry name" value="KINESIN LIGHT CHAIN"/>
    <property type="match status" value="1"/>
</dbReference>
<dbReference type="Pfam" id="PF07721">
    <property type="entry name" value="TPR_4"/>
    <property type="match status" value="1"/>
</dbReference>
<evidence type="ECO:0000256" key="9">
    <source>
        <dbReference type="ARBA" id="ARBA00023212"/>
    </source>
</evidence>
<dbReference type="Proteomes" id="UP001595912">
    <property type="component" value="Unassembled WGS sequence"/>
</dbReference>
<keyword evidence="9" id="KW-0206">Cytoskeleton</keyword>
<comment type="subcellular location">
    <subcellularLocation>
        <location evidence="1">Cytoplasm</location>
        <location evidence="1">Cytoskeleton</location>
    </subcellularLocation>
</comment>
<reference evidence="11" key="1">
    <citation type="journal article" date="2019" name="Int. J. Syst. Evol. Microbiol.">
        <title>The Global Catalogue of Microorganisms (GCM) 10K type strain sequencing project: providing services to taxonomists for standard genome sequencing and annotation.</title>
        <authorList>
            <consortium name="The Broad Institute Genomics Platform"/>
            <consortium name="The Broad Institute Genome Sequencing Center for Infectious Disease"/>
            <person name="Wu L."/>
            <person name="Ma J."/>
        </authorList>
    </citation>
    <scope>NUCLEOTIDE SEQUENCE [LARGE SCALE GENOMIC DNA]</scope>
    <source>
        <strain evidence="11">CGMCC 4.7152</strain>
    </source>
</reference>
<proteinExistence type="inferred from homology"/>
<keyword evidence="4" id="KW-0493">Microtubule</keyword>